<dbReference type="Proteomes" id="UP000783871">
    <property type="component" value="Unassembled WGS sequence"/>
</dbReference>
<keyword evidence="3 9" id="KW-0645">Protease</keyword>
<keyword evidence="6 9" id="KW-0378">Hydrolase</keyword>
<comment type="similarity">
    <text evidence="1 9 10">Belongs to the peptidase A8 family.</text>
</comment>
<dbReference type="InterPro" id="IPR001872">
    <property type="entry name" value="Peptidase_A8"/>
</dbReference>
<comment type="pathway">
    <text evidence="9">Protein modification; lipoprotein biosynthesis (signal peptide cleavage).</text>
</comment>
<evidence type="ECO:0000256" key="5">
    <source>
        <dbReference type="ARBA" id="ARBA00022750"/>
    </source>
</evidence>
<feature type="region of interest" description="Disordered" evidence="11">
    <location>
        <begin position="210"/>
        <end position="236"/>
    </location>
</feature>
<comment type="caution">
    <text evidence="12">The sequence shown here is derived from an EMBL/GenBank/DDBJ whole genome shotgun (WGS) entry which is preliminary data.</text>
</comment>
<reference evidence="12 13" key="1">
    <citation type="submission" date="2020-03" db="EMBL/GenBank/DDBJ databases">
        <title>WGS of actinomycetes isolated from Thailand.</title>
        <authorList>
            <person name="Thawai C."/>
        </authorList>
    </citation>
    <scope>NUCLEOTIDE SEQUENCE [LARGE SCALE GENOMIC DNA]</scope>
    <source>
        <strain evidence="12 13">HSS6-12</strain>
    </source>
</reference>
<dbReference type="PRINTS" id="PR00781">
    <property type="entry name" value="LIPOSIGPTASE"/>
</dbReference>
<comment type="function">
    <text evidence="9">This protein specifically catalyzes the removal of signal peptides from prolipoproteins.</text>
</comment>
<dbReference type="PANTHER" id="PTHR33695:SF1">
    <property type="entry name" value="LIPOPROTEIN SIGNAL PEPTIDASE"/>
    <property type="match status" value="1"/>
</dbReference>
<keyword evidence="4 9" id="KW-0812">Transmembrane</keyword>
<feature type="active site" evidence="9">
    <location>
        <position position="169"/>
    </location>
</feature>
<dbReference type="RefSeq" id="WP_168003590.1">
    <property type="nucleotide sequence ID" value="NZ_JAATEO010000037.1"/>
</dbReference>
<keyword evidence="13" id="KW-1185">Reference proteome</keyword>
<keyword evidence="8 9" id="KW-0472">Membrane</keyword>
<protein>
    <recommendedName>
        <fullName evidence="9">Lipoprotein signal peptidase</fullName>
        <ecNumber evidence="9">3.4.23.36</ecNumber>
    </recommendedName>
    <alternativeName>
        <fullName evidence="9">Prolipoprotein signal peptidase</fullName>
    </alternativeName>
    <alternativeName>
        <fullName evidence="9">Signal peptidase II</fullName>
        <shortName evidence="9">SPase II</shortName>
    </alternativeName>
</protein>
<keyword evidence="2 9" id="KW-1003">Cell membrane</keyword>
<accession>A0ABX0ZE38</accession>
<feature type="region of interest" description="Disordered" evidence="11">
    <location>
        <begin position="1"/>
        <end position="48"/>
    </location>
</feature>
<evidence type="ECO:0000256" key="3">
    <source>
        <dbReference type="ARBA" id="ARBA00022670"/>
    </source>
</evidence>
<sequence length="236" mass="24744">MTAAPTPGPGRAETAGQPGTAGGAETAGHTRPAGDAAPADPPTRGGRTPRHRALSVLLGVGLTSLALDLLTKHLALQALEDREPVELFGGLVYLSLTRNSGAAWSIGADHTWVFPLITVGVVGWILWMALRLRSLPWAISLGLVLGGALGNLMDRIFRAPGWFVGHVVDMVSLFDPYGRVWPVFNLADSSLVCGVILAVLLELTGRQRDGSRLGRDGRPVGAADPATGDGEPRERA</sequence>
<evidence type="ECO:0000256" key="11">
    <source>
        <dbReference type="SAM" id="MobiDB-lite"/>
    </source>
</evidence>
<dbReference type="NCBIfam" id="TIGR00077">
    <property type="entry name" value="lspA"/>
    <property type="match status" value="1"/>
</dbReference>
<dbReference type="HAMAP" id="MF_00161">
    <property type="entry name" value="LspA"/>
    <property type="match status" value="1"/>
</dbReference>
<feature type="transmembrane region" description="Helical" evidence="9">
    <location>
        <begin position="180"/>
        <end position="203"/>
    </location>
</feature>
<gene>
    <name evidence="9" type="primary">lspA</name>
    <name evidence="12" type="ORF">HCJ94_25545</name>
</gene>
<evidence type="ECO:0000313" key="13">
    <source>
        <dbReference type="Proteomes" id="UP000783871"/>
    </source>
</evidence>
<evidence type="ECO:0000256" key="1">
    <source>
        <dbReference type="ARBA" id="ARBA00006139"/>
    </source>
</evidence>
<feature type="transmembrane region" description="Helical" evidence="9">
    <location>
        <begin position="53"/>
        <end position="71"/>
    </location>
</feature>
<evidence type="ECO:0000313" key="12">
    <source>
        <dbReference type="EMBL" id="NJP35249.1"/>
    </source>
</evidence>
<evidence type="ECO:0000256" key="9">
    <source>
        <dbReference type="HAMAP-Rule" id="MF_00161"/>
    </source>
</evidence>
<feature type="transmembrane region" description="Helical" evidence="9">
    <location>
        <begin position="137"/>
        <end position="153"/>
    </location>
</feature>
<name>A0ABX0ZE38_9ACTN</name>
<evidence type="ECO:0000256" key="7">
    <source>
        <dbReference type="ARBA" id="ARBA00022989"/>
    </source>
</evidence>
<evidence type="ECO:0000256" key="4">
    <source>
        <dbReference type="ARBA" id="ARBA00022692"/>
    </source>
</evidence>
<comment type="subcellular location">
    <subcellularLocation>
        <location evidence="9">Cell membrane</location>
        <topology evidence="9">Multi-pass membrane protein</topology>
    </subcellularLocation>
</comment>
<evidence type="ECO:0000256" key="6">
    <source>
        <dbReference type="ARBA" id="ARBA00022801"/>
    </source>
</evidence>
<feature type="active site" evidence="9">
    <location>
        <position position="188"/>
    </location>
</feature>
<feature type="transmembrane region" description="Helical" evidence="9">
    <location>
        <begin position="112"/>
        <end position="130"/>
    </location>
</feature>
<dbReference type="EMBL" id="JAATEO010000037">
    <property type="protein sequence ID" value="NJP35249.1"/>
    <property type="molecule type" value="Genomic_DNA"/>
</dbReference>
<dbReference type="PANTHER" id="PTHR33695">
    <property type="entry name" value="LIPOPROTEIN SIGNAL PEPTIDASE"/>
    <property type="match status" value="1"/>
</dbReference>
<organism evidence="12 13">
    <name type="scientific">Micromonospora thermarum</name>
    <dbReference type="NCBI Taxonomy" id="2720024"/>
    <lineage>
        <taxon>Bacteria</taxon>
        <taxon>Bacillati</taxon>
        <taxon>Actinomycetota</taxon>
        <taxon>Actinomycetes</taxon>
        <taxon>Micromonosporales</taxon>
        <taxon>Micromonosporaceae</taxon>
        <taxon>Micromonospora</taxon>
    </lineage>
</organism>
<dbReference type="GO" id="GO:0004190">
    <property type="term" value="F:aspartic-type endopeptidase activity"/>
    <property type="evidence" value="ECO:0007669"/>
    <property type="project" value="UniProtKB-EC"/>
</dbReference>
<keyword evidence="7 9" id="KW-1133">Transmembrane helix</keyword>
<dbReference type="EC" id="3.4.23.36" evidence="9"/>
<dbReference type="Pfam" id="PF01252">
    <property type="entry name" value="Peptidase_A8"/>
    <property type="match status" value="1"/>
</dbReference>
<proteinExistence type="inferred from homology"/>
<comment type="catalytic activity">
    <reaction evidence="9">
        <text>Release of signal peptides from bacterial membrane prolipoproteins. Hydrolyzes -Xaa-Yaa-Zaa-|-(S,diacylglyceryl)Cys-, in which Xaa is hydrophobic (preferably Leu), and Yaa (Ala or Ser) and Zaa (Gly or Ala) have small, neutral side chains.</text>
        <dbReference type="EC" id="3.4.23.36"/>
    </reaction>
</comment>
<evidence type="ECO:0000256" key="2">
    <source>
        <dbReference type="ARBA" id="ARBA00022475"/>
    </source>
</evidence>
<evidence type="ECO:0000256" key="10">
    <source>
        <dbReference type="RuleBase" id="RU004181"/>
    </source>
</evidence>
<evidence type="ECO:0000256" key="8">
    <source>
        <dbReference type="ARBA" id="ARBA00023136"/>
    </source>
</evidence>
<keyword evidence="5 9" id="KW-0064">Aspartyl protease</keyword>
<feature type="compositionally biased region" description="Low complexity" evidence="11">
    <location>
        <begin position="12"/>
        <end position="46"/>
    </location>
</feature>